<evidence type="ECO:0000256" key="1">
    <source>
        <dbReference type="ARBA" id="ARBA00004496"/>
    </source>
</evidence>
<evidence type="ECO:0000256" key="6">
    <source>
        <dbReference type="SAM" id="MobiDB-lite"/>
    </source>
</evidence>
<keyword evidence="4 5" id="KW-0175">Coiled coil</keyword>
<dbReference type="VEuPathDB" id="VectorBase:CPIJ009654"/>
<dbReference type="STRING" id="7176.B0WRL8"/>
<dbReference type="KEGG" id="cqu:CpipJ_CPIJ009654"/>
<reference evidence="8" key="2">
    <citation type="submission" date="2021-02" db="UniProtKB">
        <authorList>
            <consortium name="EnsemblMetazoa"/>
        </authorList>
    </citation>
    <scope>IDENTIFICATION</scope>
    <source>
        <strain evidence="8">JHB</strain>
    </source>
</reference>
<evidence type="ECO:0000256" key="5">
    <source>
        <dbReference type="SAM" id="Coils"/>
    </source>
</evidence>
<accession>B0WRL8</accession>
<feature type="coiled-coil region" evidence="5">
    <location>
        <begin position="249"/>
        <end position="401"/>
    </location>
</feature>
<dbReference type="Proteomes" id="UP000002320">
    <property type="component" value="Unassembled WGS sequence"/>
</dbReference>
<feature type="compositionally biased region" description="Polar residues" evidence="6">
    <location>
        <begin position="992"/>
        <end position="1001"/>
    </location>
</feature>
<feature type="region of interest" description="Disordered" evidence="6">
    <location>
        <begin position="980"/>
        <end position="1005"/>
    </location>
</feature>
<evidence type="ECO:0000256" key="3">
    <source>
        <dbReference type="ARBA" id="ARBA00022553"/>
    </source>
</evidence>
<feature type="region of interest" description="Disordered" evidence="6">
    <location>
        <begin position="1017"/>
        <end position="1054"/>
    </location>
</feature>
<keyword evidence="7" id="KW-0969">Cilium</keyword>
<dbReference type="EnsemblMetazoa" id="CPIJ009654-RA">
    <property type="protein sequence ID" value="CPIJ009654-PA"/>
    <property type="gene ID" value="CPIJ009654"/>
</dbReference>
<dbReference type="AlphaFoldDB" id="B0WRL8"/>
<keyword evidence="3" id="KW-0597">Phosphoprotein</keyword>
<dbReference type="FunCoup" id="B0WRL8">
    <property type="interactions" value="137"/>
</dbReference>
<name>B0WRL8_CULQU</name>
<dbReference type="HOGENOM" id="CLU_259706_0_0_1"/>
<protein>
    <submittedName>
        <fullName evidence="7">Paraflagellar rod protein</fullName>
    </submittedName>
</protein>
<dbReference type="InterPro" id="IPR051841">
    <property type="entry name" value="MT-Golgi_org_protein"/>
</dbReference>
<dbReference type="OrthoDB" id="1926336at2759"/>
<feature type="region of interest" description="Disordered" evidence="6">
    <location>
        <begin position="1"/>
        <end position="26"/>
    </location>
</feature>
<sequence length="1188" mass="136048">MDPPSSTSSEQDSGAKKASPFDNLGRDDLVKKCRGLLGIAQKAKQAKDECQEENRKLKEQLSLAETQKTADKECLRAMKEVVESLTQQKLHAAMKVDELEKSLSGLRRELDGATLLREQLEKISVENEAFKRQIDRLTEENEELLGAITGMEEKLKSSEQEQQSLAQSKITLEQELEKARSESNPSGKEEKLIRKLKLYKNKVQEISAKVLLLKSDRKILLKTVKEYSEQVPKWQKELVNASNVLFAKTRQFEKENGSLKERCAQYERDLEELQRGKSNEAESKNALEVLQLQFETLHLSQQSLSEELQQVLADKTSLQEQLENSRTDSESQVSELQAANVHISEMSFKAAASEVLDEHNRKLRETIAERDTELTTMRKSLEETSAALQSLQVQHQELAQEGTTTREELGSLQSKFELVKLENSELLSELKEINEILKERGGVISLQVSKISELEAAKGTLQQRLTERELRIGELERTVTERDLELNALRDRSIDTQSDVMSTSTISRADESARMRDVDDSFEEKYIKLRALAVKLKKKVAEQTIQLQRYEKEGLGKNLQSLQAENDKLLDQLEGERKNVEQLKQEIETLNQLRTEVDSSKKDKSSLESSIREYREQVQSLKREKEAFNMAKKEIDAENQKLKVALKAKEKQLTDELEAQKELKAEVERSRLAAKKANVLNLEMEAYEKSLAELNKKLEAKKDQVKELESTMEVQEGTIKSLKSQIALLDQSLASERSHSQELKKNVDVQQEKLRLSEHQRGETNVELAQLKMDYEKMKMEIESNRVELSEAISEKEKVSSGLETEKSRLVKQVYSLESTVDELKVQLKDREQETEDVKAEFASYKIRAQSVLRQNQSKDSGKEVELQEEVQNLQKALDVTQTKLQNVSQQMAELTKSCEELRFDKTRLQSRSKELHDLLEESRLQHESLLEESRRMNLNHQEALKTQRLQNETLVNCYKKQLDELQEKHSLELSALQSRLGQTSRDHPENNNHIPSQHSSRISDEQKINLLLMEREEGEGSESTSSQNTAVATARRKVSTSSQPRAANRSTRDLIPLDELLNSSFDDTASAFGDPADDSSVRAISPGLELQQTKEQLGKQESRVRHLTALLAEAEQDLAKLNQLNELLKEEVRRQERSIEREKHAHNSEYLKNVIFKVLKEEYGDGRASFGTKNTYNLSRVLQFRRL</sequence>
<dbReference type="OMA" id="DRMQVQV"/>
<keyword evidence="7" id="KW-0966">Cell projection</keyword>
<dbReference type="PANTHER" id="PTHR18902">
    <property type="entry name" value="NUCLEAR MITOTIC APPARATUS PROTEIN 1-RELATED"/>
    <property type="match status" value="1"/>
</dbReference>
<dbReference type="GO" id="GO:0005794">
    <property type="term" value="C:Golgi apparatus"/>
    <property type="evidence" value="ECO:0007669"/>
    <property type="project" value="TreeGrafter"/>
</dbReference>
<keyword evidence="7" id="KW-0282">Flagellum</keyword>
<reference evidence="7" key="1">
    <citation type="submission" date="2007-03" db="EMBL/GenBank/DDBJ databases">
        <title>Annotation of Culex pipiens quinquefasciatus.</title>
        <authorList>
            <consortium name="The Broad Institute Genome Sequencing Platform"/>
            <person name="Atkinson P.W."/>
            <person name="Hemingway J."/>
            <person name="Christensen B.M."/>
            <person name="Higgs S."/>
            <person name="Kodira C."/>
            <person name="Hannick L."/>
            <person name="Megy K."/>
            <person name="O'Leary S."/>
            <person name="Pearson M."/>
            <person name="Haas B.J."/>
            <person name="Mauceli E."/>
            <person name="Wortman J.R."/>
            <person name="Lee N.H."/>
            <person name="Guigo R."/>
            <person name="Stanke M."/>
            <person name="Alvarado L."/>
            <person name="Amedeo P."/>
            <person name="Antoine C.H."/>
            <person name="Arensburger P."/>
            <person name="Bidwell S.L."/>
            <person name="Crawford M."/>
            <person name="Camaro F."/>
            <person name="Devon K."/>
            <person name="Engels R."/>
            <person name="Hammond M."/>
            <person name="Howarth C."/>
            <person name="Koehrsen M."/>
            <person name="Lawson D."/>
            <person name="Montgomery P."/>
            <person name="Nene V."/>
            <person name="Nusbaum C."/>
            <person name="Puiu D."/>
            <person name="Romero-Severson J."/>
            <person name="Severson D.W."/>
            <person name="Shumway M."/>
            <person name="Sisk P."/>
            <person name="Stolte C."/>
            <person name="Zeng Q."/>
            <person name="Eisenstadt E."/>
            <person name="Fraser-Liggett C."/>
            <person name="Strausberg R."/>
            <person name="Galagan J."/>
            <person name="Birren B."/>
            <person name="Collins F.H."/>
        </authorList>
    </citation>
    <scope>NUCLEOTIDE SEQUENCE [LARGE SCALE GENOMIC DNA]</scope>
    <source>
        <strain evidence="7">JHB</strain>
    </source>
</reference>
<gene>
    <name evidence="8" type="primary">6042211</name>
    <name evidence="7" type="ORF">CpipJ_CPIJ009654</name>
</gene>
<comment type="subcellular location">
    <subcellularLocation>
        <location evidence="1">Cytoplasm</location>
    </subcellularLocation>
</comment>
<organism>
    <name type="scientific">Culex quinquefasciatus</name>
    <name type="common">Southern house mosquito</name>
    <name type="synonym">Culex pungens</name>
    <dbReference type="NCBI Taxonomy" id="7176"/>
    <lineage>
        <taxon>Eukaryota</taxon>
        <taxon>Metazoa</taxon>
        <taxon>Ecdysozoa</taxon>
        <taxon>Arthropoda</taxon>
        <taxon>Hexapoda</taxon>
        <taxon>Insecta</taxon>
        <taxon>Pterygota</taxon>
        <taxon>Neoptera</taxon>
        <taxon>Endopterygota</taxon>
        <taxon>Diptera</taxon>
        <taxon>Nematocera</taxon>
        <taxon>Culicoidea</taxon>
        <taxon>Culicidae</taxon>
        <taxon>Culicinae</taxon>
        <taxon>Culicini</taxon>
        <taxon>Culex</taxon>
        <taxon>Culex</taxon>
    </lineage>
</organism>
<feature type="coiled-coil region" evidence="5">
    <location>
        <begin position="36"/>
        <end position="209"/>
    </location>
</feature>
<dbReference type="EMBL" id="DS232057">
    <property type="protein sequence ID" value="EDS33418.1"/>
    <property type="molecule type" value="Genomic_DNA"/>
</dbReference>
<dbReference type="InParanoid" id="B0WRL8"/>
<evidence type="ECO:0000256" key="4">
    <source>
        <dbReference type="ARBA" id="ARBA00023054"/>
    </source>
</evidence>
<feature type="coiled-coil region" evidence="5">
    <location>
        <begin position="814"/>
        <end position="912"/>
    </location>
</feature>
<evidence type="ECO:0000313" key="8">
    <source>
        <dbReference type="EnsemblMetazoa" id="CPIJ009654-PA"/>
    </source>
</evidence>
<keyword evidence="2" id="KW-0963">Cytoplasm</keyword>
<dbReference type="VEuPathDB" id="VectorBase:CQUJHB000236"/>
<keyword evidence="9" id="KW-1185">Reference proteome</keyword>
<feature type="compositionally biased region" description="Polar residues" evidence="6">
    <location>
        <begin position="1040"/>
        <end position="1050"/>
    </location>
</feature>
<dbReference type="PANTHER" id="PTHR18902:SF25">
    <property type="entry name" value="GRIP AND COILED-COIL DOMAIN-CONTAINING PROTEIN 2"/>
    <property type="match status" value="1"/>
</dbReference>
<feature type="compositionally biased region" description="Polar residues" evidence="6">
    <location>
        <begin position="1"/>
        <end position="12"/>
    </location>
</feature>
<feature type="coiled-coil region" evidence="5">
    <location>
        <begin position="533"/>
        <end position="788"/>
    </location>
</feature>
<evidence type="ECO:0000256" key="2">
    <source>
        <dbReference type="ARBA" id="ARBA00022490"/>
    </source>
</evidence>
<evidence type="ECO:0000313" key="7">
    <source>
        <dbReference type="EMBL" id="EDS33418.1"/>
    </source>
</evidence>
<evidence type="ECO:0000313" key="9">
    <source>
        <dbReference type="Proteomes" id="UP000002320"/>
    </source>
</evidence>
<dbReference type="eggNOG" id="KOG0864">
    <property type="taxonomic scope" value="Eukaryota"/>
</dbReference>
<proteinExistence type="predicted"/>
<feature type="coiled-coil region" evidence="5">
    <location>
        <begin position="1091"/>
        <end position="1150"/>
    </location>
</feature>